<organism evidence="1 2">
    <name type="scientific">Canavalia gladiata</name>
    <name type="common">Sword bean</name>
    <name type="synonym">Dolichos gladiatus</name>
    <dbReference type="NCBI Taxonomy" id="3824"/>
    <lineage>
        <taxon>Eukaryota</taxon>
        <taxon>Viridiplantae</taxon>
        <taxon>Streptophyta</taxon>
        <taxon>Embryophyta</taxon>
        <taxon>Tracheophyta</taxon>
        <taxon>Spermatophyta</taxon>
        <taxon>Magnoliopsida</taxon>
        <taxon>eudicotyledons</taxon>
        <taxon>Gunneridae</taxon>
        <taxon>Pentapetalae</taxon>
        <taxon>rosids</taxon>
        <taxon>fabids</taxon>
        <taxon>Fabales</taxon>
        <taxon>Fabaceae</taxon>
        <taxon>Papilionoideae</taxon>
        <taxon>50 kb inversion clade</taxon>
        <taxon>NPAAA clade</taxon>
        <taxon>indigoferoid/millettioid clade</taxon>
        <taxon>Phaseoleae</taxon>
        <taxon>Canavalia</taxon>
    </lineage>
</organism>
<accession>A0AAN9KCA4</accession>
<dbReference type="PANTHER" id="PTHR47832:SF1">
    <property type="entry name" value="DNA PHOTOLYASE"/>
    <property type="match status" value="1"/>
</dbReference>
<dbReference type="EMBL" id="JAYMYQ010000009">
    <property type="protein sequence ID" value="KAK7313781.1"/>
    <property type="molecule type" value="Genomic_DNA"/>
</dbReference>
<comment type="caution">
    <text evidence="1">The sequence shown here is derived from an EMBL/GenBank/DDBJ whole genome shotgun (WGS) entry which is preliminary data.</text>
</comment>
<evidence type="ECO:0000313" key="2">
    <source>
        <dbReference type="Proteomes" id="UP001367508"/>
    </source>
</evidence>
<sequence>MAKVRPVNTVDSSGKPKGAIDQRMELGIPMPKLHPSWHLIIVEKSLIVIGAHLILPLFKLRCGSDFSNQDRKTSGASWIGSQILLFYLRLRAREIVRKCYLTRVERADDWLTNEMLRASHDPSVLVILESIFSFNFSILLNYALEEAKEKVLIIKGMKDPIFDSASMVAMLKEHCNAVMVK</sequence>
<proteinExistence type="predicted"/>
<dbReference type="Proteomes" id="UP001367508">
    <property type="component" value="Unassembled WGS sequence"/>
</dbReference>
<name>A0AAN9KCA4_CANGL</name>
<keyword evidence="2" id="KW-1185">Reference proteome</keyword>
<dbReference type="AlphaFoldDB" id="A0AAN9KCA4"/>
<dbReference type="PANTHER" id="PTHR47832">
    <property type="entry name" value="DNA PHOTOLYASE"/>
    <property type="match status" value="1"/>
</dbReference>
<evidence type="ECO:0000313" key="1">
    <source>
        <dbReference type="EMBL" id="KAK7313781.1"/>
    </source>
</evidence>
<gene>
    <name evidence="1" type="ORF">VNO77_38982</name>
</gene>
<reference evidence="1 2" key="1">
    <citation type="submission" date="2024-01" db="EMBL/GenBank/DDBJ databases">
        <title>The genomes of 5 underutilized Papilionoideae crops provide insights into root nodulation and disease resistanc.</title>
        <authorList>
            <person name="Jiang F."/>
        </authorList>
    </citation>
    <scope>NUCLEOTIDE SEQUENCE [LARGE SCALE GENOMIC DNA]</scope>
    <source>
        <strain evidence="1">LVBAO_FW01</strain>
        <tissue evidence="1">Leaves</tissue>
    </source>
</reference>
<protein>
    <submittedName>
        <fullName evidence="1">Uncharacterized protein</fullName>
    </submittedName>
</protein>